<sequence length="1162" mass="133148">MDSNSLVFSTYWRNSLADAEFGQGTFSLSEAKKFTVWSQYAIETGKLDQVDIDKFFNNEPENIDYVDVVLRERVYLRLVQHNKERSAGLPSVLTPLITHARLSRSGYLFPTSSALIPRDLLEPLPKGVFSIGEMDSFDRYKTLYNSVVIEPDEIEAEENTENRHKNFIRKWQSYIDNNEKLLKTVAGEWIENPDPYLKAPYGYILKKEQTNSASRYVLALYDHFFASKKNVPLFSRLAALEVQPLRPLLDSGEKFIERLSHSSDQFPLVKAQRDALSHFLTGKHGDILAVNGPPGTGKTTLILSIIATLWSRAALVKGDPPVILAISTNNQAVTNIIEAFGKDFAIGEGVMAGRWLPDIKSFGAYFPSNSRKVDANKKYQTEEFFEKIETKEYLEKAEAFYLKKAKQAFPNLDRYTPENVIEVLYQQLNNRAEELKNIYTAWQSLSHIRNQRAAISDDIEIYITEKQSDLRELQDQLIKIKEAEKKWHAFLADESVMYSLFWWSSAIKRKRCSRIIREMEPIFEVAIPDFHWSDPKEIEPYIRQSLRDIKKVIKEHQDGLELAEQIVVQEKLASSYWHSLGEQIGADGQKELTFEYVDQLADTTIRYPIFQLATHYWEGRWLIDMLSIRDLQEEKKKKGRKMVIPRWYRRMKLTPCVVSTCFMLPEKMKVVEYKDQRCFEDDYLYDFADLLIVDEAGQVSPEVAAASFALAKQALVIGDTEQIAPIVGGITPVIDIGNMLSCKLLVSDNQKALQNEYEAISLQGKSSVSGSVMKIAQSASYYQYDPQLARGMYLYEHRRCYDNIINFCNDLCYQGKLLPRRGVGKNNLFPAMGYLHIDGRGVKVSGGSRHNILEAEIIAAWISENRLLIEERYDRPIHKVVGVVTPFGAQVVAIKRALKNHQLQPENDNETTITVGSVHTLQGAERSIIIFSSVYSKHEDGSFIDRDKSILNVAVSRAKDSFLVFGDMDLFEVQGRSVPRGLLANYLFSHEKNQLYFKPTERHDLKLKSKIQSLHGAEEHDAFLLETLSKVKKNLTIVSPWLIWYKLEQTGFLAAMTDACRRGVDIHVLTDKGFNDDFQTENHLHTSIQQLTERGIKTKLVNRVHSKIVMGDDTLLCVGSYNWFSASRDDKYVRYDTSLVYRGNNLVDEINTIRSNLEHRVI</sequence>
<dbReference type="Pfam" id="PF13091">
    <property type="entry name" value="PLDc_2"/>
    <property type="match status" value="1"/>
</dbReference>
<evidence type="ECO:0000256" key="1">
    <source>
        <dbReference type="SAM" id="Coils"/>
    </source>
</evidence>
<dbReference type="InterPro" id="IPR016834">
    <property type="entry name" value="UCP026306"/>
</dbReference>
<dbReference type="SUPFAM" id="SSF56024">
    <property type="entry name" value="Phospholipase D/nuclease"/>
    <property type="match status" value="1"/>
</dbReference>
<dbReference type="Pfam" id="PF13086">
    <property type="entry name" value="AAA_11"/>
    <property type="match status" value="1"/>
</dbReference>
<evidence type="ECO:0000313" key="4">
    <source>
        <dbReference type="Proteomes" id="UP001177595"/>
    </source>
</evidence>
<dbReference type="InterPro" id="IPR047187">
    <property type="entry name" value="SF1_C_Upf1"/>
</dbReference>
<dbReference type="InterPro" id="IPR001736">
    <property type="entry name" value="PLipase_D/transphosphatidylase"/>
</dbReference>
<dbReference type="FunFam" id="3.40.50.300:FF:001663">
    <property type="entry name" value="Superfamily I DNA helicase"/>
    <property type="match status" value="1"/>
</dbReference>
<dbReference type="PROSITE" id="PS50035">
    <property type="entry name" value="PLD"/>
    <property type="match status" value="1"/>
</dbReference>
<geneLocation type="plasmid" evidence="3 4">
    <name>paPv1</name>
</geneLocation>
<dbReference type="PANTHER" id="PTHR10887:SF530">
    <property type="entry name" value="SUPERFAMILY I DNA HELICASES"/>
    <property type="match status" value="1"/>
</dbReference>
<gene>
    <name evidence="3" type="ORF">QE210_17620</name>
</gene>
<dbReference type="SUPFAM" id="SSF52540">
    <property type="entry name" value="P-loop containing nucleoside triphosphate hydrolases"/>
    <property type="match status" value="1"/>
</dbReference>
<keyword evidence="1" id="KW-0175">Coiled coil</keyword>
<dbReference type="RefSeq" id="WP_280626512.1">
    <property type="nucleotide sequence ID" value="NZ_CP123505.1"/>
</dbReference>
<dbReference type="GO" id="GO:0004386">
    <property type="term" value="F:helicase activity"/>
    <property type="evidence" value="ECO:0007669"/>
    <property type="project" value="InterPro"/>
</dbReference>
<keyword evidence="3" id="KW-0614">Plasmid</keyword>
<dbReference type="Gene3D" id="3.40.50.300">
    <property type="entry name" value="P-loop containing nucleotide triphosphate hydrolases"/>
    <property type="match status" value="2"/>
</dbReference>
<dbReference type="Gene3D" id="3.30.870.10">
    <property type="entry name" value="Endonuclease Chain A"/>
    <property type="match status" value="1"/>
</dbReference>
<reference evidence="3" key="1">
    <citation type="submission" date="2023-04" db="EMBL/GenBank/DDBJ databases">
        <title>Genome dynamics across the evolutionary transition to endosymbiosis.</title>
        <authorList>
            <person name="Siozios S."/>
            <person name="Nadal-Jimenez P."/>
            <person name="Azagi T."/>
            <person name="Sprong H."/>
            <person name="Frost C.L."/>
            <person name="Parratt S.R."/>
            <person name="Taylor G."/>
            <person name="Brettell L."/>
            <person name="Lew K.C."/>
            <person name="Croft L."/>
            <person name="King K.C."/>
            <person name="Brockhurst M.A."/>
            <person name="Hypsa V."/>
            <person name="Novakova E."/>
            <person name="Darby A.C."/>
            <person name="Hurst G.D.D."/>
        </authorList>
    </citation>
    <scope>NUCLEOTIDE SEQUENCE</scope>
    <source>
        <strain evidence="3">APv</strain>
        <plasmid evidence="3">paPv1</plasmid>
    </source>
</reference>
<feature type="domain" description="PLD phosphodiesterase" evidence="2">
    <location>
        <begin position="1100"/>
        <end position="1127"/>
    </location>
</feature>
<dbReference type="CDD" id="cd09118">
    <property type="entry name" value="PLDc_yjhR_C_like"/>
    <property type="match status" value="1"/>
</dbReference>
<feature type="coiled-coil region" evidence="1">
    <location>
        <begin position="425"/>
        <end position="486"/>
    </location>
</feature>
<dbReference type="InterPro" id="IPR025202">
    <property type="entry name" value="PLD-like_dom"/>
</dbReference>
<dbReference type="InterPro" id="IPR045055">
    <property type="entry name" value="DNA2/NAM7-like"/>
</dbReference>
<dbReference type="Pfam" id="PF13087">
    <property type="entry name" value="AAA_12"/>
    <property type="match status" value="1"/>
</dbReference>
<name>A0AA95GR37_9GAMM</name>
<dbReference type="AlphaFoldDB" id="A0AA95GR37"/>
<proteinExistence type="predicted"/>
<accession>A0AA95GR37</accession>
<evidence type="ECO:0000259" key="2">
    <source>
        <dbReference type="PROSITE" id="PS50035"/>
    </source>
</evidence>
<dbReference type="CDD" id="cd18808">
    <property type="entry name" value="SF1_C_Upf1"/>
    <property type="match status" value="1"/>
</dbReference>
<protein>
    <submittedName>
        <fullName evidence="3">AAA domain-containing protein</fullName>
    </submittedName>
</protein>
<dbReference type="PIRSF" id="PIRSF026306">
    <property type="entry name" value="UCP026306"/>
    <property type="match status" value="1"/>
</dbReference>
<organism evidence="3 4">
    <name type="scientific">Arsenophonus nasoniae</name>
    <name type="common">son-killer infecting Nasonia vitripennis</name>
    <dbReference type="NCBI Taxonomy" id="638"/>
    <lineage>
        <taxon>Bacteria</taxon>
        <taxon>Pseudomonadati</taxon>
        <taxon>Pseudomonadota</taxon>
        <taxon>Gammaproteobacteria</taxon>
        <taxon>Enterobacterales</taxon>
        <taxon>Morganellaceae</taxon>
        <taxon>Arsenophonus</taxon>
    </lineage>
</organism>
<dbReference type="EMBL" id="CP123505">
    <property type="protein sequence ID" value="WGM03358.1"/>
    <property type="molecule type" value="Genomic_DNA"/>
</dbReference>
<dbReference type="Proteomes" id="UP001177595">
    <property type="component" value="Plasmid paPv1"/>
</dbReference>
<dbReference type="InterPro" id="IPR041677">
    <property type="entry name" value="DNA2/NAM7_AAA_11"/>
</dbReference>
<dbReference type="InterPro" id="IPR041679">
    <property type="entry name" value="DNA2/NAM7-like_C"/>
</dbReference>
<dbReference type="InterPro" id="IPR027417">
    <property type="entry name" value="P-loop_NTPase"/>
</dbReference>
<evidence type="ECO:0000313" key="3">
    <source>
        <dbReference type="EMBL" id="WGM03358.1"/>
    </source>
</evidence>
<dbReference type="PANTHER" id="PTHR10887">
    <property type="entry name" value="DNA2/NAM7 HELICASE FAMILY"/>
    <property type="match status" value="1"/>
</dbReference>
<dbReference type="GO" id="GO:0006793">
    <property type="term" value="P:phosphorus metabolic process"/>
    <property type="evidence" value="ECO:0007669"/>
    <property type="project" value="UniProtKB-ARBA"/>
</dbReference>